<keyword evidence="2" id="KW-1185">Reference proteome</keyword>
<evidence type="ECO:0000313" key="2">
    <source>
        <dbReference type="Proteomes" id="UP001575652"/>
    </source>
</evidence>
<protein>
    <submittedName>
        <fullName evidence="1">Uncharacterized protein</fullName>
    </submittedName>
</protein>
<dbReference type="Proteomes" id="UP001575652">
    <property type="component" value="Unassembled WGS sequence"/>
</dbReference>
<comment type="caution">
    <text evidence="1">The sequence shown here is derived from an EMBL/GenBank/DDBJ whole genome shotgun (WGS) entry which is preliminary data.</text>
</comment>
<evidence type="ECO:0000313" key="1">
    <source>
        <dbReference type="EMBL" id="MFB0834958.1"/>
    </source>
</evidence>
<name>A0ABV4UPS7_9MICC</name>
<sequence>METPNLNRRIEILVDPNLAAMSATLEADIERAARLLGVNPQVHIVTAANRGIVAGKVKANNPFELIVLGSDVHESVVAEFTRRHGERDLHRAGVTTADDALRWLLDSLPHIMGVGAGLMSHPQVEAEPGRPRMPVRVPTKCIHHGANTYVLDGTTDEWWTRDFAQHGREAKSIFKTYSLGDGKFQWQSDRDAAGDVIEEKHKGSVLITFKASDTNSCPRPESHLR</sequence>
<organism evidence="1 2">
    <name type="scientific">Arthrobacter halodurans</name>
    <dbReference type="NCBI Taxonomy" id="516699"/>
    <lineage>
        <taxon>Bacteria</taxon>
        <taxon>Bacillati</taxon>
        <taxon>Actinomycetota</taxon>
        <taxon>Actinomycetes</taxon>
        <taxon>Micrococcales</taxon>
        <taxon>Micrococcaceae</taxon>
        <taxon>Arthrobacter</taxon>
    </lineage>
</organism>
<reference evidence="1 2" key="1">
    <citation type="submission" date="2024-09" db="EMBL/GenBank/DDBJ databases">
        <authorList>
            <person name="Salinas-Garcia M.A."/>
            <person name="Prieme A."/>
        </authorList>
    </citation>
    <scope>NUCLEOTIDE SEQUENCE [LARGE SCALE GENOMIC DNA]</scope>
    <source>
        <strain evidence="1 2">DSM 21081</strain>
    </source>
</reference>
<accession>A0ABV4UPS7</accession>
<dbReference type="EMBL" id="JBHDLJ010000007">
    <property type="protein sequence ID" value="MFB0834958.1"/>
    <property type="molecule type" value="Genomic_DNA"/>
</dbReference>
<gene>
    <name evidence="1" type="ORF">ACETWP_10205</name>
</gene>
<proteinExistence type="predicted"/>
<dbReference type="RefSeq" id="WP_373972132.1">
    <property type="nucleotide sequence ID" value="NZ_JBHDLJ010000007.1"/>
</dbReference>